<dbReference type="SMR" id="F7DLQ6"/>
<dbReference type="CDD" id="cd06689">
    <property type="entry name" value="PDZ1_MUPP1-like"/>
    <property type="match status" value="1"/>
</dbReference>
<protein>
    <submittedName>
        <fullName evidence="12">PATJ crumbs cell polarity complex component</fullName>
    </submittedName>
</protein>
<feature type="domain" description="PDZ" evidence="10">
    <location>
        <begin position="248"/>
        <end position="287"/>
    </location>
</feature>
<dbReference type="Gene3D" id="1.20.1440.360">
    <property type="match status" value="1"/>
</dbReference>
<feature type="domain" description="PDZ" evidence="10">
    <location>
        <begin position="292"/>
        <end position="380"/>
    </location>
</feature>
<dbReference type="Pfam" id="PF09045">
    <property type="entry name" value="L27_2"/>
    <property type="match status" value="1"/>
</dbReference>
<gene>
    <name evidence="12 14" type="primary">PATJ</name>
</gene>
<dbReference type="FunFam" id="2.30.42.10:FF:000054">
    <property type="entry name" value="multiple PDZ domain protein isoform X1"/>
    <property type="match status" value="1"/>
</dbReference>
<dbReference type="PANTHER" id="PTHR19964:SF11">
    <property type="entry name" value="INAD-LIKE PROTEIN"/>
    <property type="match status" value="1"/>
</dbReference>
<keyword evidence="6" id="KW-0677">Repeat</keyword>
<dbReference type="PROSITE" id="PS50106">
    <property type="entry name" value="PDZ"/>
    <property type="match status" value="6"/>
</dbReference>
<name>F7DLQ6_MACMU</name>
<keyword evidence="3" id="KW-0796">Tight junction</keyword>
<dbReference type="Gene3D" id="2.30.42.10">
    <property type="match status" value="6"/>
</dbReference>
<dbReference type="VGNC" id="VGNC:100026">
    <property type="gene designation" value="PATJ"/>
</dbReference>
<feature type="domain" description="PDZ" evidence="10">
    <location>
        <begin position="467"/>
        <end position="547"/>
    </location>
</feature>
<feature type="compositionally biased region" description="Basic and acidic residues" evidence="9">
    <location>
        <begin position="1128"/>
        <end position="1138"/>
    </location>
</feature>
<evidence type="ECO:0000313" key="14">
    <source>
        <dbReference type="VGNC" id="VGNC:100026"/>
    </source>
</evidence>
<sequence length="1138" mass="125820">MPENPATDKLQVLQVLDRLKMKLQEKGDTSQNEKLSVFYETLKSPLFNQILTLQQSIKQLKGQLNHIPSDCSAHFDFSRKGLLVFTDGSIANGNVHRPSNNSTVSGLFPWTPKLGNEDFNSVIQQMAQGRQIEYIDIERPSSGGLGFSVVALRSQNIGNVDIFVKDVQPGSVADRDQRLKENDQILAVNHTPLDQNVSHQQAIALLQQTTGSLQLIVAREPIHTKSSTSSSLTDTTLPETVCWGHVEEVELINDGSGLGFGIVGGKTSGVVVRTIVPGGLADRDSSLFETYNVELVKEDGQSLGIRIVGYVGTSHTGEASGIYVKSIIPGSAAYHNGHIQVNDKIVAVNGVNIQGFANQDVVEVLRNAGQVVHLTLVRRKTSSSTSPLEPLSARGTVVEPPKPPALFLTGAVETETNVDGEQEEIKDRMDNLKNDNIQALEKLEKAPDSPENELKSRWENLLGPDYEVMLLPIHTLRLGVEVDSFDGHHYISSIVSGGPVDTLGLLQPEDELLEVNGTQLYGKSRREAVSFLKEVPPPFTLVCCRRLFDDEASVDEPRCTETSLPEMEIDRDMDVNAEEDDDGELALWSPEVKIVELVKDCKGLGFSILDYQDPLDSTRSVIVIRSLVADGVAERSGGLLPGDRLVSVNEYCLDNTSLAEAVEILKAVPPGIVRLGICKPLVEDNKEEESCYILHSSSNEDKTELSGTIHDINSSLILEAPKGFRDEPYFKEELVDEPFLDLGKSFHSQQKEIEQSKETWEMHEFLTPRLQEMDEEREMLVDEEYELYQDPSQSMELYPLSHIQEATPVPSLKELHFGTQWLHDNEPSESQEARSGRNIYSQETQPYGYCPENVMKENFVMESLPSVPSTEGNSQQCRFDDLENLNSLAKSSLDLGMIPDDAQGPSLLIDLPVVAQSREQEDLPLYQHQVTRVISKASAYTGMLSSRYATDTCELPEREEGEGEETPNFSHWGPPRIVEIFREPNVSLGISIVGGQTVIKRLKNGEELKGIFIKQVLEDSPAGKTNALKTGDKILEVSGVDLQNASHSEAVEAIKNAGNPVVFVVQSLSSTPRVIPNVHNKADKITGNQNQDTQEKKEKRQGTAPPPMKLPPPYKARSDDSDENEEDAFTHRECLFTI</sequence>
<comment type="subcellular location">
    <subcellularLocation>
        <location evidence="1">Apical cell membrane</location>
    </subcellularLocation>
    <subcellularLocation>
        <location evidence="2">Cell junction</location>
        <location evidence="2">Tight junction</location>
    </subcellularLocation>
</comment>
<dbReference type="SUPFAM" id="SSF50156">
    <property type="entry name" value="PDZ domain-like"/>
    <property type="match status" value="6"/>
</dbReference>
<dbReference type="SUPFAM" id="SSF101288">
    <property type="entry name" value="L27 domain"/>
    <property type="match status" value="1"/>
</dbReference>
<organism evidence="12 13">
    <name type="scientific">Macaca mulatta</name>
    <name type="common">Rhesus macaque</name>
    <dbReference type="NCBI Taxonomy" id="9544"/>
    <lineage>
        <taxon>Eukaryota</taxon>
        <taxon>Metazoa</taxon>
        <taxon>Chordata</taxon>
        <taxon>Craniata</taxon>
        <taxon>Vertebrata</taxon>
        <taxon>Euteleostomi</taxon>
        <taxon>Mammalia</taxon>
        <taxon>Eutheria</taxon>
        <taxon>Euarchontoglires</taxon>
        <taxon>Primates</taxon>
        <taxon>Haplorrhini</taxon>
        <taxon>Catarrhini</taxon>
        <taxon>Cercopithecidae</taxon>
        <taxon>Cercopithecinae</taxon>
        <taxon>Macaca</taxon>
    </lineage>
</organism>
<evidence type="ECO:0000256" key="9">
    <source>
        <dbReference type="SAM" id="MobiDB-lite"/>
    </source>
</evidence>
<evidence type="ECO:0000313" key="13">
    <source>
        <dbReference type="Proteomes" id="UP000006718"/>
    </source>
</evidence>
<evidence type="ECO:0000259" key="11">
    <source>
        <dbReference type="PROSITE" id="PS51022"/>
    </source>
</evidence>
<dbReference type="PANTHER" id="PTHR19964">
    <property type="entry name" value="MULTIPLE PDZ DOMAIN PROTEIN"/>
    <property type="match status" value="1"/>
</dbReference>
<evidence type="ECO:0000256" key="1">
    <source>
        <dbReference type="ARBA" id="ARBA00004221"/>
    </source>
</evidence>
<dbReference type="CDD" id="cd06669">
    <property type="entry name" value="PDZ5_MUPP1-like"/>
    <property type="match status" value="1"/>
</dbReference>
<dbReference type="CDD" id="cd06791">
    <property type="entry name" value="PDZ3_MUPP1-like"/>
    <property type="match status" value="1"/>
</dbReference>
<reference evidence="13" key="1">
    <citation type="journal article" date="2007" name="Science">
        <title>Evolutionary and biomedical insights from the rhesus macaque genome.</title>
        <authorList>
            <person name="Gibbs R.A."/>
            <person name="Rogers J."/>
            <person name="Katze M.G."/>
            <person name="Bumgarner R."/>
            <person name="Weinstock G.M."/>
            <person name="Mardis E.R."/>
            <person name="Remington K.A."/>
            <person name="Strausberg R.L."/>
            <person name="Venter J.C."/>
            <person name="Wilson R.K."/>
            <person name="Batzer M.A."/>
            <person name="Bustamante C.D."/>
            <person name="Eichler E.E."/>
            <person name="Hahn M.W."/>
            <person name="Hardison R.C."/>
            <person name="Makova K.D."/>
            <person name="Miller W."/>
            <person name="Milosavljevic A."/>
            <person name="Palermo R.E."/>
            <person name="Siepel A."/>
            <person name="Sikela J.M."/>
            <person name="Attaway T."/>
            <person name="Bell S."/>
            <person name="Bernard K.E."/>
            <person name="Buhay C.J."/>
            <person name="Chandrabose M.N."/>
            <person name="Dao M."/>
            <person name="Davis C."/>
            <person name="Delehaunty K.D."/>
            <person name="Ding Y."/>
            <person name="Dinh H.H."/>
            <person name="Dugan-Rocha S."/>
            <person name="Fulton L.A."/>
            <person name="Gabisi R.A."/>
            <person name="Garner T.T."/>
            <person name="Godfrey J."/>
            <person name="Hawes A.C."/>
            <person name="Hernandez J."/>
            <person name="Hines S."/>
            <person name="Holder M."/>
            <person name="Hume J."/>
            <person name="Jhangiani S.N."/>
            <person name="Joshi V."/>
            <person name="Khan Z.M."/>
            <person name="Kirkness E.F."/>
            <person name="Cree A."/>
            <person name="Fowler R.G."/>
            <person name="Lee S."/>
            <person name="Lewis L.R."/>
            <person name="Li Z."/>
            <person name="Liu Y.-S."/>
            <person name="Moore S.M."/>
            <person name="Muzny D."/>
            <person name="Nazareth L.V."/>
            <person name="Ngo D.N."/>
            <person name="Okwuonu G.O."/>
            <person name="Pai G."/>
            <person name="Parker D."/>
            <person name="Paul H.A."/>
            <person name="Pfannkoch C."/>
            <person name="Pohl C.S."/>
            <person name="Rogers Y.-H.C."/>
            <person name="Ruiz S.J."/>
            <person name="Sabo A."/>
            <person name="Santibanez J."/>
            <person name="Schneider B.W."/>
            <person name="Smith S.M."/>
            <person name="Sodergren E."/>
            <person name="Svatek A.F."/>
            <person name="Utterback T.R."/>
            <person name="Vattathil S."/>
            <person name="Warren W."/>
            <person name="White C.S."/>
            <person name="Chinwalla A.T."/>
            <person name="Feng Y."/>
            <person name="Halpern A.L."/>
            <person name="Hillier L.W."/>
            <person name="Huang X."/>
            <person name="Minx P."/>
            <person name="Nelson J.O."/>
            <person name="Pepin K.H."/>
            <person name="Qin X."/>
            <person name="Sutton G.G."/>
            <person name="Venter E."/>
            <person name="Walenz B.P."/>
            <person name="Wallis J.W."/>
            <person name="Worley K.C."/>
            <person name="Yang S.-P."/>
            <person name="Jones S.M."/>
            <person name="Marra M.A."/>
            <person name="Rocchi M."/>
            <person name="Schein J.E."/>
            <person name="Baertsch R."/>
            <person name="Clarke L."/>
            <person name="Csuros M."/>
            <person name="Glasscock J."/>
            <person name="Harris R.A."/>
            <person name="Havlak P."/>
            <person name="Jackson A.R."/>
            <person name="Jiang H."/>
            <person name="Liu Y."/>
            <person name="Messina D.N."/>
            <person name="Shen Y."/>
            <person name="Song H.X.-Z."/>
            <person name="Wylie T."/>
            <person name="Zhang L."/>
            <person name="Birney E."/>
            <person name="Han K."/>
            <person name="Konkel M.K."/>
            <person name="Lee J."/>
            <person name="Smit A.F.A."/>
            <person name="Ullmer B."/>
            <person name="Wang H."/>
            <person name="Xing J."/>
            <person name="Burhans R."/>
            <person name="Cheng Z."/>
            <person name="Karro J.E."/>
            <person name="Ma J."/>
            <person name="Raney B."/>
            <person name="She X."/>
            <person name="Cox M.J."/>
            <person name="Demuth J.P."/>
            <person name="Dumas L.J."/>
            <person name="Han S.-G."/>
            <person name="Hopkins J."/>
            <person name="Karimpour-Fard A."/>
            <person name="Kim Y.H."/>
            <person name="Pollack J.R."/>
            <person name="Vinar T."/>
            <person name="Addo-Quaye C."/>
            <person name="Degenhardt J."/>
            <person name="Denby A."/>
            <person name="Hubisz M.J."/>
            <person name="Indap A."/>
            <person name="Kosiol C."/>
            <person name="Lahn B.T."/>
            <person name="Lawson H.A."/>
            <person name="Marklein A."/>
            <person name="Nielsen R."/>
            <person name="Vallender E.J."/>
            <person name="Clark A.G."/>
            <person name="Ferguson B."/>
            <person name="Hernandez R.D."/>
            <person name="Hirani K."/>
            <person name="Kehrer-Sawatzki H."/>
            <person name="Kolb J."/>
            <person name="Patil S."/>
            <person name="Pu L.-L."/>
            <person name="Ren Y."/>
            <person name="Smith D.G."/>
            <person name="Wheeler D.A."/>
            <person name="Schenck I."/>
            <person name="Ball E.V."/>
            <person name="Chen R."/>
            <person name="Cooper D.N."/>
            <person name="Giardine B."/>
            <person name="Hsu F."/>
            <person name="Kent W.J."/>
            <person name="Lesk A."/>
            <person name="Nelson D.L."/>
            <person name="O'brien W.E."/>
            <person name="Pruefer K."/>
            <person name="Stenson P.D."/>
            <person name="Wallace J.C."/>
            <person name="Ke H."/>
            <person name="Liu X.-M."/>
            <person name="Wang P."/>
            <person name="Xiang A.P."/>
            <person name="Yang F."/>
            <person name="Barber G.P."/>
            <person name="Haussler D."/>
            <person name="Karolchik D."/>
            <person name="Kern A.D."/>
            <person name="Kuhn R.M."/>
            <person name="Smith K.E."/>
            <person name="Zwieg A.S."/>
        </authorList>
    </citation>
    <scope>NUCLEOTIDE SEQUENCE [LARGE SCALE GENOMIC DNA]</scope>
    <source>
        <strain evidence="13">17573</strain>
    </source>
</reference>
<dbReference type="InterPro" id="IPR036892">
    <property type="entry name" value="L27_dom_sf"/>
</dbReference>
<feature type="domain" description="PDZ" evidence="10">
    <location>
        <begin position="594"/>
        <end position="666"/>
    </location>
</feature>
<evidence type="ECO:0000256" key="5">
    <source>
        <dbReference type="ARBA" id="ARBA00022553"/>
    </source>
</evidence>
<accession>F7DLQ6</accession>
<keyword evidence="7" id="KW-0965">Cell junction</keyword>
<dbReference type="HOGENOM" id="CLU_656460_0_0_1"/>
<dbReference type="SMART" id="SM00228">
    <property type="entry name" value="PDZ"/>
    <property type="match status" value="5"/>
</dbReference>
<keyword evidence="4" id="KW-1003">Cell membrane</keyword>
<dbReference type="SMART" id="SM00569">
    <property type="entry name" value="L27"/>
    <property type="match status" value="1"/>
</dbReference>
<evidence type="ECO:0000256" key="7">
    <source>
        <dbReference type="ARBA" id="ARBA00022949"/>
    </source>
</evidence>
<dbReference type="AlphaFoldDB" id="F7DLQ6"/>
<reference evidence="12" key="3">
    <citation type="submission" date="2025-08" db="UniProtKB">
        <authorList>
            <consortium name="Ensembl"/>
        </authorList>
    </citation>
    <scope>IDENTIFICATION</scope>
    <source>
        <strain evidence="12">17573</strain>
    </source>
</reference>
<dbReference type="FunFam" id="1.20.1440.360:FF:000001">
    <property type="entry name" value="PATJ, crumbs cell polarity complex component"/>
    <property type="match status" value="1"/>
</dbReference>
<dbReference type="FunFam" id="2.30.42.10:FF:000112">
    <property type="entry name" value="inaD-like protein isoform X3"/>
    <property type="match status" value="1"/>
</dbReference>
<dbReference type="GO" id="GO:0016324">
    <property type="term" value="C:apical plasma membrane"/>
    <property type="evidence" value="ECO:0007669"/>
    <property type="project" value="UniProtKB-SubCell"/>
</dbReference>
<feature type="domain" description="PDZ" evidence="10">
    <location>
        <begin position="977"/>
        <end position="1069"/>
    </location>
</feature>
<feature type="domain" description="L27" evidence="11">
    <location>
        <begin position="5"/>
        <end position="65"/>
    </location>
</feature>
<dbReference type="InterPro" id="IPR001478">
    <property type="entry name" value="PDZ"/>
</dbReference>
<keyword evidence="8" id="KW-0472">Membrane</keyword>
<dbReference type="ExpressionAtlas" id="F7DLQ6">
    <property type="expression patterns" value="baseline"/>
</dbReference>
<evidence type="ECO:0000256" key="6">
    <source>
        <dbReference type="ARBA" id="ARBA00022737"/>
    </source>
</evidence>
<keyword evidence="13" id="KW-1185">Reference proteome</keyword>
<dbReference type="GeneTree" id="ENSGT00940000155136"/>
<feature type="region of interest" description="Disordered" evidence="9">
    <location>
        <begin position="1075"/>
        <end position="1138"/>
    </location>
</feature>
<dbReference type="InterPro" id="IPR015132">
    <property type="entry name" value="L27_2"/>
</dbReference>
<evidence type="ECO:0000259" key="10">
    <source>
        <dbReference type="PROSITE" id="PS50106"/>
    </source>
</evidence>
<reference evidence="12" key="2">
    <citation type="submission" date="2019-01" db="EMBL/GenBank/DDBJ databases">
        <authorList>
            <person name="Graves T."/>
            <person name="Eichler E.E."/>
            <person name="Wilson R.K."/>
        </authorList>
    </citation>
    <scope>NUCLEOTIDE SEQUENCE [LARGE SCALE GENOMIC DNA]</scope>
    <source>
        <strain evidence="12">17573</strain>
    </source>
</reference>
<evidence type="ECO:0000313" key="12">
    <source>
        <dbReference type="Ensembl" id="ENSMMUP00000004160.4"/>
    </source>
</evidence>
<dbReference type="CDD" id="cd06671">
    <property type="entry name" value="PDZ7_MUPP1-PD6_PATJ-like"/>
    <property type="match status" value="1"/>
</dbReference>
<dbReference type="Bgee" id="ENSMMUG00000003113">
    <property type="expression patterns" value="Expressed in adult mammalian kidney and 22 other cell types or tissues"/>
</dbReference>
<proteinExistence type="predicted"/>
<dbReference type="InterPro" id="IPR004172">
    <property type="entry name" value="L27_dom"/>
</dbReference>
<dbReference type="Proteomes" id="UP000006718">
    <property type="component" value="Chromosome 1"/>
</dbReference>
<feature type="domain" description="PDZ" evidence="10">
    <location>
        <begin position="134"/>
        <end position="221"/>
    </location>
</feature>
<dbReference type="PROSITE" id="PS51022">
    <property type="entry name" value="L27"/>
    <property type="match status" value="1"/>
</dbReference>
<evidence type="ECO:0000256" key="3">
    <source>
        <dbReference type="ARBA" id="ARBA00022427"/>
    </source>
</evidence>
<dbReference type="InterPro" id="IPR051342">
    <property type="entry name" value="PDZ_scaffold"/>
</dbReference>
<dbReference type="FunFam" id="2.30.42.10:FF:000051">
    <property type="entry name" value="Multiple PDZ domain protein isoform X1"/>
    <property type="match status" value="1"/>
</dbReference>
<keyword evidence="5" id="KW-0597">Phosphoprotein</keyword>
<feature type="compositionally biased region" description="Pro residues" evidence="9">
    <location>
        <begin position="1104"/>
        <end position="1114"/>
    </location>
</feature>
<evidence type="ECO:0000256" key="8">
    <source>
        <dbReference type="ARBA" id="ARBA00023136"/>
    </source>
</evidence>
<dbReference type="InterPro" id="IPR036034">
    <property type="entry name" value="PDZ_sf"/>
</dbReference>
<dbReference type="Ensembl" id="ENSMMUT00000004410.4">
    <property type="protein sequence ID" value="ENSMMUP00000004160.4"/>
    <property type="gene ID" value="ENSMMUG00000003113.4"/>
</dbReference>
<dbReference type="VEuPathDB" id="HostDB:ENSMMUG00000003113"/>
<dbReference type="Pfam" id="PF00595">
    <property type="entry name" value="PDZ"/>
    <property type="match status" value="5"/>
</dbReference>
<reference evidence="12" key="4">
    <citation type="submission" date="2025-09" db="UniProtKB">
        <authorList>
            <consortium name="Ensembl"/>
        </authorList>
    </citation>
    <scope>IDENTIFICATION</scope>
    <source>
        <strain evidence="12">17573</strain>
    </source>
</reference>
<dbReference type="GO" id="GO:0005923">
    <property type="term" value="C:bicellular tight junction"/>
    <property type="evidence" value="ECO:0007669"/>
    <property type="project" value="UniProtKB-SubCell"/>
</dbReference>
<evidence type="ECO:0000256" key="2">
    <source>
        <dbReference type="ARBA" id="ARBA00004435"/>
    </source>
</evidence>
<dbReference type="FunFam" id="2.30.42.10:FF:000070">
    <property type="entry name" value="Multiple PDZ domain protein"/>
    <property type="match status" value="1"/>
</dbReference>
<evidence type="ECO:0000256" key="4">
    <source>
        <dbReference type="ARBA" id="ARBA00022475"/>
    </source>
</evidence>